<accession>I6NVW3</accession>
<dbReference type="EMBL" id="JQ617284">
    <property type="protein sequence ID" value="AFC61922.1"/>
    <property type="molecule type" value="Genomic_DNA"/>
</dbReference>
<evidence type="ECO:0000313" key="3">
    <source>
        <dbReference type="Proteomes" id="UP000002924"/>
    </source>
</evidence>
<sequence length="70" mass="7869">MWSDKIIKITPALLFLFCLLEIFELGLIISNMNKSEKLEAGLTQSLESLEKATNLLGENGMGSEHCKKER</sequence>
<name>I6NVW3_9CAUD</name>
<dbReference type="Proteomes" id="UP000002924">
    <property type="component" value="Segment"/>
</dbReference>
<organism evidence="2 3">
    <name type="scientific">Helicobacter phage 1961P</name>
    <dbReference type="NCBI Taxonomy" id="1154995"/>
    <lineage>
        <taxon>Viruses</taxon>
        <taxon>Duplodnaviria</taxon>
        <taxon>Heunggongvirae</taxon>
        <taxon>Uroviricota</taxon>
        <taxon>Caudoviricetes</taxon>
        <taxon>Schmidvirus</taxon>
        <taxon>Schmidvirus sv1961P</taxon>
    </lineage>
</organism>
<keyword evidence="1" id="KW-0472">Membrane</keyword>
<dbReference type="KEGG" id="vg:14013634"/>
<feature type="transmembrane region" description="Helical" evidence="1">
    <location>
        <begin position="6"/>
        <end position="29"/>
    </location>
</feature>
<protein>
    <submittedName>
        <fullName evidence="2">Uncharacterized protein</fullName>
    </submittedName>
</protein>
<evidence type="ECO:0000313" key="2">
    <source>
        <dbReference type="EMBL" id="AFC61922.1"/>
    </source>
</evidence>
<keyword evidence="1" id="KW-0812">Transmembrane</keyword>
<dbReference type="RefSeq" id="YP_007005684.1">
    <property type="nucleotide sequence ID" value="NC_019512.1"/>
</dbReference>
<reference evidence="2 3" key="1">
    <citation type="journal article" date="2012" name="J. Virol.">
        <title>Genome, Integration, and Transduction of a Novel Temperate Phage of Helicobacter pylori.</title>
        <authorList>
            <person name="Luo C.H."/>
            <person name="Chiou P.Y."/>
            <person name="Yang C.Y."/>
            <person name="Lin N.T."/>
        </authorList>
    </citation>
    <scope>NUCLEOTIDE SEQUENCE [LARGE SCALE GENOMIC DNA]</scope>
</reference>
<keyword evidence="3" id="KW-1185">Reference proteome</keyword>
<dbReference type="GeneID" id="14013634"/>
<proteinExistence type="predicted"/>
<evidence type="ECO:0000256" key="1">
    <source>
        <dbReference type="SAM" id="Phobius"/>
    </source>
</evidence>
<keyword evidence="1" id="KW-1133">Transmembrane helix</keyword>